<dbReference type="SUPFAM" id="SSF53335">
    <property type="entry name" value="S-adenosyl-L-methionine-dependent methyltransferases"/>
    <property type="match status" value="1"/>
</dbReference>
<dbReference type="CDD" id="cd02440">
    <property type="entry name" value="AdoMet_MTases"/>
    <property type="match status" value="1"/>
</dbReference>
<gene>
    <name evidence="4" type="primary">cmoM</name>
    <name evidence="6" type="ORF">QWI16_08795</name>
</gene>
<dbReference type="GO" id="GO:0032259">
    <property type="term" value="P:methylation"/>
    <property type="evidence" value="ECO:0007669"/>
    <property type="project" value="UniProtKB-KW"/>
</dbReference>
<dbReference type="EC" id="2.1.1.-" evidence="4"/>
<feature type="binding site" evidence="4">
    <location>
        <begin position="64"/>
        <end position="65"/>
    </location>
    <ligand>
        <name>S-adenosyl-L-methionine</name>
        <dbReference type="ChEBI" id="CHEBI:59789"/>
    </ligand>
</feature>
<dbReference type="GO" id="GO:0008168">
    <property type="term" value="F:methyltransferase activity"/>
    <property type="evidence" value="ECO:0007669"/>
    <property type="project" value="UniProtKB-KW"/>
</dbReference>
<dbReference type="PANTHER" id="PTHR43464:SF19">
    <property type="entry name" value="UBIQUINONE BIOSYNTHESIS O-METHYLTRANSFERASE, MITOCHONDRIAL"/>
    <property type="match status" value="1"/>
</dbReference>
<organism evidence="6 7">
    <name type="scientific">Gilvimarinus algae</name>
    <dbReference type="NCBI Taxonomy" id="3058037"/>
    <lineage>
        <taxon>Bacteria</taxon>
        <taxon>Pseudomonadati</taxon>
        <taxon>Pseudomonadota</taxon>
        <taxon>Gammaproteobacteria</taxon>
        <taxon>Cellvibrionales</taxon>
        <taxon>Cellvibrionaceae</taxon>
        <taxon>Gilvimarinus</taxon>
    </lineage>
</organism>
<evidence type="ECO:0000256" key="2">
    <source>
        <dbReference type="ARBA" id="ARBA00022679"/>
    </source>
</evidence>
<name>A0ABT8TGL8_9GAMM</name>
<evidence type="ECO:0000256" key="3">
    <source>
        <dbReference type="ARBA" id="ARBA00022691"/>
    </source>
</evidence>
<dbReference type="HAMAP" id="MF_02057">
    <property type="entry name" value="tRNA_methyltr_CmoM"/>
    <property type="match status" value="1"/>
</dbReference>
<comment type="caution">
    <text evidence="6">The sequence shown here is derived from an EMBL/GenBank/DDBJ whole genome shotgun (WGS) entry which is preliminary data.</text>
</comment>
<proteinExistence type="inferred from homology"/>
<dbReference type="InterPro" id="IPR033664">
    <property type="entry name" value="Cmo5U_methylTrfase"/>
</dbReference>
<feature type="domain" description="Methyltransferase type 11" evidence="5">
    <location>
        <begin position="62"/>
        <end position="156"/>
    </location>
</feature>
<dbReference type="EMBL" id="JAULRT010000052">
    <property type="protein sequence ID" value="MDO3382273.1"/>
    <property type="molecule type" value="Genomic_DNA"/>
</dbReference>
<evidence type="ECO:0000259" key="5">
    <source>
        <dbReference type="Pfam" id="PF08241"/>
    </source>
</evidence>
<protein>
    <recommendedName>
        <fullName evidence="4">tRNA 5-carboxymethoxyuridine methyltransferase</fullName>
        <ecNumber evidence="4">2.1.1.-</ecNumber>
    </recommendedName>
    <alternativeName>
        <fullName evidence="4">cmo5U methyltransferase</fullName>
    </alternativeName>
</protein>
<keyword evidence="3 4" id="KW-0949">S-adenosyl-L-methionine</keyword>
<comment type="caution">
    <text evidence="4">Lacks conserved residue(s) required for the propagation of feature annotation.</text>
</comment>
<keyword evidence="2 4" id="KW-0808">Transferase</keyword>
<sequence length="267" mass="30310">MPKQSVDTDRNFDDLAERFDRNIYGGLKGAIRLAVLNRDFADFLPIAPFVPLTPDKTFRIFDAGGGQGQFSIPFAAAGHQLLLCDLSEKMLEKAKLRAESAGALDRVELIQGPVQTLPGEEQFDLVICHAVLEWVVEPQALLASVAQRVQPGGYLSLIFYNRHALVYKNLLRTNYRKIVQSDYRAFRGSLTPINPLDPEQVVHWCDQLLLTPICHSGIRVFYDYILDPALRQREPEQVIELEVSLSRQAPYRDLGRYIHLLLRKPKV</sequence>
<accession>A0ABT8TGL8</accession>
<dbReference type="Proteomes" id="UP001168380">
    <property type="component" value="Unassembled WGS sequence"/>
</dbReference>
<feature type="binding site" evidence="4">
    <location>
        <position position="129"/>
    </location>
    <ligand>
        <name>S-adenosyl-L-methionine</name>
        <dbReference type="ChEBI" id="CHEBI:59789"/>
    </ligand>
</feature>
<dbReference type="Pfam" id="PF08241">
    <property type="entry name" value="Methyltransf_11"/>
    <property type="match status" value="1"/>
</dbReference>
<dbReference type="InterPro" id="IPR029063">
    <property type="entry name" value="SAM-dependent_MTases_sf"/>
</dbReference>
<comment type="function">
    <text evidence="4">Catalyzes the methylation of 5-carboxymethoxyuridine (cmo5U) to form 5-methoxycarbonylmethoxyuridine (mcmo5U) at position 34 in tRNAs.</text>
</comment>
<keyword evidence="4" id="KW-0819">tRNA processing</keyword>
<comment type="similarity">
    <text evidence="4">Belongs to the class I-like SAM-binding methyltransferase superfamily. CmoM family.</text>
</comment>
<keyword evidence="7" id="KW-1185">Reference proteome</keyword>
<evidence type="ECO:0000313" key="7">
    <source>
        <dbReference type="Proteomes" id="UP001168380"/>
    </source>
</evidence>
<dbReference type="InterPro" id="IPR013216">
    <property type="entry name" value="Methyltransf_11"/>
</dbReference>
<keyword evidence="1 4" id="KW-0489">Methyltransferase</keyword>
<comment type="catalytic activity">
    <reaction evidence="4">
        <text>5-carboxymethoxyuridine(34) in tRNA + S-adenosyl-L-methionine = 5-methoxycarbonylmethoxyuridine(34) in tRNA + S-adenosyl-L-homocysteine</text>
        <dbReference type="Rhea" id="RHEA:54080"/>
        <dbReference type="Rhea" id="RHEA-COMP:13383"/>
        <dbReference type="Rhea" id="RHEA-COMP:13781"/>
        <dbReference type="ChEBI" id="CHEBI:57856"/>
        <dbReference type="ChEBI" id="CHEBI:59789"/>
        <dbReference type="ChEBI" id="CHEBI:136879"/>
        <dbReference type="ChEBI" id="CHEBI:138053"/>
    </reaction>
</comment>
<dbReference type="Gene3D" id="3.40.50.150">
    <property type="entry name" value="Vaccinia Virus protein VP39"/>
    <property type="match status" value="1"/>
</dbReference>
<reference evidence="6" key="1">
    <citation type="submission" date="2023-07" db="EMBL/GenBank/DDBJ databases">
        <title>Gilvimarinus algae sp. nov., isolated from the surface of Kelp.</title>
        <authorList>
            <person name="Sun Y.Y."/>
            <person name="Gong Y."/>
            <person name="Du Z.J."/>
        </authorList>
    </citation>
    <scope>NUCLEOTIDE SEQUENCE</scope>
    <source>
        <strain evidence="6">SDUM040014</strain>
    </source>
</reference>
<feature type="binding site" evidence="4">
    <location>
        <position position="32"/>
    </location>
    <ligand>
        <name>S-adenosyl-L-methionine</name>
        <dbReference type="ChEBI" id="CHEBI:59789"/>
    </ligand>
</feature>
<evidence type="ECO:0000256" key="4">
    <source>
        <dbReference type="HAMAP-Rule" id="MF_02057"/>
    </source>
</evidence>
<feature type="binding site" evidence="4">
    <location>
        <position position="85"/>
    </location>
    <ligand>
        <name>S-adenosyl-L-methionine</name>
        <dbReference type="ChEBI" id="CHEBI:59789"/>
    </ligand>
</feature>
<dbReference type="PANTHER" id="PTHR43464">
    <property type="entry name" value="METHYLTRANSFERASE"/>
    <property type="match status" value="1"/>
</dbReference>
<evidence type="ECO:0000313" key="6">
    <source>
        <dbReference type="EMBL" id="MDO3382273.1"/>
    </source>
</evidence>
<dbReference type="RefSeq" id="WP_302712433.1">
    <property type="nucleotide sequence ID" value="NZ_JAULRT010000052.1"/>
</dbReference>
<evidence type="ECO:0000256" key="1">
    <source>
        <dbReference type="ARBA" id="ARBA00022603"/>
    </source>
</evidence>